<comment type="caution">
    <text evidence="1">The sequence shown here is derived from an EMBL/GenBank/DDBJ whole genome shotgun (WGS) entry which is preliminary data.</text>
</comment>
<keyword evidence="2" id="KW-1185">Reference proteome</keyword>
<dbReference type="Gene3D" id="3.40.50.12580">
    <property type="match status" value="1"/>
</dbReference>
<dbReference type="SUPFAM" id="SSF53756">
    <property type="entry name" value="UDP-Glycosyltransferase/glycogen phosphorylase"/>
    <property type="match status" value="1"/>
</dbReference>
<sequence>MRKIDVTSIQMNEEKIIITVENMEKQKLSSVKFGFHQNNKFLYECDVPFRVEGHTMIFEFELVYLNDFYQGLPYDINDFGCCIILNGRIYDLMVFRKDIVNQVNYMKEDYTYTYIQSMYVFYIKENRLTLVAGDPLEIIKTLGNHMTNKIIPNRIRFNHGHIIFQFNQLSLAKYQVNFRLTDKKEGNTQRLAAEIMDQNEISLSIDRIRWRQHAEYDLYIEISYGFSLTSLHIISPMFYGFTPNGLIKTSKTNLEMTEYVLLQPKKFQQRVRNLGVDIEYLTMKEGKLLLHLQKRIISDGLIRLFLIKGDKHLLMPDDCYVIQNKQIQLNLKELALFFKNYHCEDQRWKLYINYKKGTSNKFRPIIFSFMIDTFKSNESHSISIENYTFTCKKDHANHIYILLEDQKKRRDQGNHLYKIKSHCVIKDINYDETTQMLSFTLPRKYFEVNTQLKLRIKQRQSNKRLTYDFYKEPFSPTLDKIVIDLSLFIQEKAVAASKWDLYLERINSDLNIIEVSRLGAYDQIIKPKHKRYFPPIKTSTNYVFAPYLTMNNGLSFVIKEPLHLSNEKLKTEMKVNRFTVHNGILYGKVTVDFPEVNQFELKEVLLTHRMLGDRNQILIPAQLKKKKKNYVLTFSMDLKDLELEKYYWDIYCLVVIDGDKYYVRLKNPSRKVTRKLNRSSLKRAYVYPSNCFVYPYVTQINTVALVFKTKEFYETSLMFFKENLAYYLYMLFKWYFDKKDVWLAFEKFSEGAQDNGYYFFRYCFQNKRHKHFYYIIKKDSPDYPNLKDMKQKVIHFMSFKYMIYLYAAKLLISSESKGHVYDIRIQKGRLKKAITNKRHVFLQHGVISLKKVDKVFNKKGNNASDLFVVSSDLEKEIIKDHFGYDENEIIVTGLSRWDVMQDKSKDEKAILLMPTWRSWMDDMPEDKFIETDYYQHYVTLLNGSNLEQILEKYHLHLNFYIHPKFKSYLHQFTTKSQRINIIQYGEVKVNELLMRSALLITDYSSVAWDMYYQKKPIVFFQFDLKDYNKYQGSYMDMEKDLFGDRVFNTNELVHVIQEYAERHFIEKEQFSHLREKYFKYTDKNNAKRIFESIVEHREKMIKKNHKKSFQYRVLHSAKLKKLWRLSRTNPEVIQISNKLKEKLKRNRG</sequence>
<organism evidence="1 2">
    <name type="scientific">Terrilactibacillus laevilacticus</name>
    <dbReference type="NCBI Taxonomy" id="1380157"/>
    <lineage>
        <taxon>Bacteria</taxon>
        <taxon>Bacillati</taxon>
        <taxon>Bacillota</taxon>
        <taxon>Bacilli</taxon>
        <taxon>Bacillales</taxon>
        <taxon>Bacillaceae</taxon>
        <taxon>Terrilactibacillus</taxon>
    </lineage>
</organism>
<accession>A0ABW5PQD2</accession>
<dbReference type="PANTHER" id="PTHR37316">
    <property type="entry name" value="TEICHOIC ACID GLYCEROL-PHOSPHATE PRIMASE"/>
    <property type="match status" value="1"/>
</dbReference>
<dbReference type="InterPro" id="IPR007554">
    <property type="entry name" value="Glycerophosphate_synth"/>
</dbReference>
<dbReference type="InterPro" id="IPR043148">
    <property type="entry name" value="TagF_C"/>
</dbReference>
<dbReference type="InterPro" id="IPR051612">
    <property type="entry name" value="Teichoic_Acid_Biosynth"/>
</dbReference>
<name>A0ABW5PQD2_9BACI</name>
<gene>
    <name evidence="1" type="ORF">ACFSTF_06990</name>
</gene>
<dbReference type="RefSeq" id="WP_141189120.1">
    <property type="nucleotide sequence ID" value="NZ_JBHUMR010000008.1"/>
</dbReference>
<protein>
    <submittedName>
        <fullName evidence="1">CDP-glycerol glycerophosphotransferase family protein</fullName>
    </submittedName>
</protein>
<dbReference type="Proteomes" id="UP001597458">
    <property type="component" value="Unassembled WGS sequence"/>
</dbReference>
<dbReference type="Pfam" id="PF04464">
    <property type="entry name" value="Glyphos_transf"/>
    <property type="match status" value="1"/>
</dbReference>
<evidence type="ECO:0000313" key="2">
    <source>
        <dbReference type="Proteomes" id="UP001597458"/>
    </source>
</evidence>
<evidence type="ECO:0000313" key="1">
    <source>
        <dbReference type="EMBL" id="MFD2617056.1"/>
    </source>
</evidence>
<reference evidence="2" key="1">
    <citation type="journal article" date="2019" name="Int. J. Syst. Evol. Microbiol.">
        <title>The Global Catalogue of Microorganisms (GCM) 10K type strain sequencing project: providing services to taxonomists for standard genome sequencing and annotation.</title>
        <authorList>
            <consortium name="The Broad Institute Genomics Platform"/>
            <consortium name="The Broad Institute Genome Sequencing Center for Infectious Disease"/>
            <person name="Wu L."/>
            <person name="Ma J."/>
        </authorList>
    </citation>
    <scope>NUCLEOTIDE SEQUENCE [LARGE SCALE GENOMIC DNA]</scope>
    <source>
        <strain evidence="2">TISTR 2241</strain>
    </source>
</reference>
<proteinExistence type="predicted"/>
<dbReference type="PANTHER" id="PTHR37316:SF3">
    <property type="entry name" value="TEICHOIC ACID GLYCEROL-PHOSPHATE TRANSFERASE"/>
    <property type="match status" value="1"/>
</dbReference>
<dbReference type="EMBL" id="JBHUMR010000008">
    <property type="protein sequence ID" value="MFD2617056.1"/>
    <property type="molecule type" value="Genomic_DNA"/>
</dbReference>